<evidence type="ECO:0000313" key="3">
    <source>
        <dbReference type="EMBL" id="MYL34248.1"/>
    </source>
</evidence>
<evidence type="ECO:0000256" key="1">
    <source>
        <dbReference type="SAM" id="MobiDB-lite"/>
    </source>
</evidence>
<feature type="transmembrane region" description="Helical" evidence="2">
    <location>
        <begin position="58"/>
        <end position="84"/>
    </location>
</feature>
<evidence type="ECO:0000256" key="2">
    <source>
        <dbReference type="SAM" id="Phobius"/>
    </source>
</evidence>
<gene>
    <name evidence="3" type="ORF">GLW05_11630</name>
</gene>
<dbReference type="GO" id="GO:0000428">
    <property type="term" value="C:DNA-directed RNA polymerase complex"/>
    <property type="evidence" value="ECO:0007669"/>
    <property type="project" value="UniProtKB-KW"/>
</dbReference>
<dbReference type="AlphaFoldDB" id="A0A6I4ZVQ9"/>
<keyword evidence="3" id="KW-0804">Transcription</keyword>
<accession>A0A6I4ZVQ9</accession>
<dbReference type="RefSeq" id="WP_160848550.1">
    <property type="nucleotide sequence ID" value="NZ_WMEQ01000008.1"/>
</dbReference>
<keyword evidence="2" id="KW-0812">Transmembrane</keyword>
<dbReference type="InterPro" id="IPR024596">
    <property type="entry name" value="RNApol_su_b/EpuA"/>
</dbReference>
<sequence length="109" mass="12499">MPEKKNQSEATSRAERREEKQKESTAKPKAKPVKKEKNNKEASKKQKTKKERRRLIPIWLRIIIVLLICALALLAGVMIGYGVIGEGNPLDALKLETWEHIIDIVTREQ</sequence>
<proteinExistence type="predicted"/>
<feature type="compositionally biased region" description="Basic and acidic residues" evidence="1">
    <location>
        <begin position="33"/>
        <end position="44"/>
    </location>
</feature>
<keyword evidence="2" id="KW-0472">Membrane</keyword>
<dbReference type="Pfam" id="PF11772">
    <property type="entry name" value="EpuA"/>
    <property type="match status" value="1"/>
</dbReference>
<dbReference type="EMBL" id="WMEQ01000008">
    <property type="protein sequence ID" value="MYL34248.1"/>
    <property type="molecule type" value="Genomic_DNA"/>
</dbReference>
<comment type="caution">
    <text evidence="3">The sequence shown here is derived from an EMBL/GenBank/DDBJ whole genome shotgun (WGS) entry which is preliminary data.</text>
</comment>
<name>A0A6I4ZVQ9_9BACI</name>
<reference evidence="3 4" key="1">
    <citation type="submission" date="2019-11" db="EMBL/GenBank/DDBJ databases">
        <title>Genome sequences of 17 halophilic strains isolated from different environments.</title>
        <authorList>
            <person name="Furrow R.E."/>
        </authorList>
    </citation>
    <scope>NUCLEOTIDE SEQUENCE [LARGE SCALE GENOMIC DNA]</scope>
    <source>
        <strain evidence="3 4">22514_16_FS</strain>
    </source>
</reference>
<keyword evidence="2" id="KW-1133">Transmembrane helix</keyword>
<organism evidence="3 4">
    <name type="scientific">Pontibacillus yanchengensis</name>
    <dbReference type="NCBI Taxonomy" id="462910"/>
    <lineage>
        <taxon>Bacteria</taxon>
        <taxon>Bacillati</taxon>
        <taxon>Bacillota</taxon>
        <taxon>Bacilli</taxon>
        <taxon>Bacillales</taxon>
        <taxon>Bacillaceae</taxon>
        <taxon>Pontibacillus</taxon>
    </lineage>
</organism>
<feature type="region of interest" description="Disordered" evidence="1">
    <location>
        <begin position="1"/>
        <end position="51"/>
    </location>
</feature>
<dbReference type="Proteomes" id="UP000468638">
    <property type="component" value="Unassembled WGS sequence"/>
</dbReference>
<protein>
    <submittedName>
        <fullName evidence="3">DNA-directed RNA polymerase subunit beta</fullName>
    </submittedName>
</protein>
<evidence type="ECO:0000313" key="4">
    <source>
        <dbReference type="Proteomes" id="UP000468638"/>
    </source>
</evidence>
<keyword evidence="3" id="KW-0240">DNA-directed RNA polymerase</keyword>
<dbReference type="OrthoDB" id="2300232at2"/>
<feature type="compositionally biased region" description="Basic and acidic residues" evidence="1">
    <location>
        <begin position="1"/>
        <end position="26"/>
    </location>
</feature>